<evidence type="ECO:0000313" key="1">
    <source>
        <dbReference type="EMBL" id="TBU65644.1"/>
    </source>
</evidence>
<keyword evidence="2" id="KW-1185">Reference proteome</keyword>
<sequence>MHSFSERSCVDYGVGISCGWFACPPSWSMSDGLTTQPPATLHVLQRAEHSLPACRTTTGFRPCRAVRRSFPAHILPGSSGSLATNYLFWTNVSPPADREL</sequence>
<evidence type="ECO:0000313" key="2">
    <source>
        <dbReference type="Proteomes" id="UP000292082"/>
    </source>
</evidence>
<accession>A0A4Q9QFJ3</accession>
<reference evidence="1 2" key="1">
    <citation type="submission" date="2019-01" db="EMBL/GenBank/DDBJ databases">
        <title>Draft genome sequences of three monokaryotic isolates of the white-rot basidiomycete fungus Dichomitus squalens.</title>
        <authorList>
            <consortium name="DOE Joint Genome Institute"/>
            <person name="Lopez S.C."/>
            <person name="Andreopoulos B."/>
            <person name="Pangilinan J."/>
            <person name="Lipzen A."/>
            <person name="Riley R."/>
            <person name="Ahrendt S."/>
            <person name="Ng V."/>
            <person name="Barry K."/>
            <person name="Daum C."/>
            <person name="Grigoriev I.V."/>
            <person name="Hilden K.S."/>
            <person name="Makela M.R."/>
            <person name="de Vries R.P."/>
        </authorList>
    </citation>
    <scope>NUCLEOTIDE SEQUENCE [LARGE SCALE GENOMIC DNA]</scope>
    <source>
        <strain evidence="1 2">CBS 464.89</strain>
    </source>
</reference>
<dbReference type="Proteomes" id="UP000292082">
    <property type="component" value="Unassembled WGS sequence"/>
</dbReference>
<organism evidence="1 2">
    <name type="scientific">Dichomitus squalens</name>
    <dbReference type="NCBI Taxonomy" id="114155"/>
    <lineage>
        <taxon>Eukaryota</taxon>
        <taxon>Fungi</taxon>
        <taxon>Dikarya</taxon>
        <taxon>Basidiomycota</taxon>
        <taxon>Agaricomycotina</taxon>
        <taxon>Agaricomycetes</taxon>
        <taxon>Polyporales</taxon>
        <taxon>Polyporaceae</taxon>
        <taxon>Dichomitus</taxon>
    </lineage>
</organism>
<dbReference type="AlphaFoldDB" id="A0A4Q9QFJ3"/>
<name>A0A4Q9QFJ3_9APHY</name>
<protein>
    <submittedName>
        <fullName evidence="1">Uncharacterized protein</fullName>
    </submittedName>
</protein>
<gene>
    <name evidence="1" type="ORF">BD310DRAFT_18117</name>
</gene>
<proteinExistence type="predicted"/>
<dbReference type="EMBL" id="ML145084">
    <property type="protein sequence ID" value="TBU65644.1"/>
    <property type="molecule type" value="Genomic_DNA"/>
</dbReference>
<dbReference type="PROSITE" id="PS51257">
    <property type="entry name" value="PROKAR_LIPOPROTEIN"/>
    <property type="match status" value="1"/>
</dbReference>